<evidence type="ECO:0000313" key="1">
    <source>
        <dbReference type="EnsemblMetazoa" id="OVOC11601.1"/>
    </source>
</evidence>
<proteinExistence type="predicted"/>
<reference evidence="2" key="1">
    <citation type="submission" date="2013-10" db="EMBL/GenBank/DDBJ databases">
        <title>Genome sequencing of Onchocerca volvulus.</title>
        <authorList>
            <person name="Cotton J."/>
            <person name="Tsai J."/>
            <person name="Stanley E."/>
            <person name="Tracey A."/>
            <person name="Holroyd N."/>
            <person name="Lustigman S."/>
            <person name="Berriman M."/>
        </authorList>
    </citation>
    <scope>NUCLEOTIDE SEQUENCE</scope>
</reference>
<keyword evidence="2" id="KW-1185">Reference proteome</keyword>
<evidence type="ECO:0000313" key="2">
    <source>
        <dbReference type="Proteomes" id="UP000024404"/>
    </source>
</evidence>
<reference evidence="1" key="2">
    <citation type="submission" date="2022-06" db="UniProtKB">
        <authorList>
            <consortium name="EnsemblMetazoa"/>
        </authorList>
    </citation>
    <scope>IDENTIFICATION</scope>
</reference>
<dbReference type="AlphaFoldDB" id="A0A8R1XMS1"/>
<name>A0A8R1XMS1_ONCVO</name>
<accession>A0A8R1XMS1</accession>
<protein>
    <submittedName>
        <fullName evidence="1">Uncharacterized protein</fullName>
    </submittedName>
</protein>
<organism evidence="1 2">
    <name type="scientific">Onchocerca volvulus</name>
    <dbReference type="NCBI Taxonomy" id="6282"/>
    <lineage>
        <taxon>Eukaryota</taxon>
        <taxon>Metazoa</taxon>
        <taxon>Ecdysozoa</taxon>
        <taxon>Nematoda</taxon>
        <taxon>Chromadorea</taxon>
        <taxon>Rhabditida</taxon>
        <taxon>Spirurina</taxon>
        <taxon>Spiruromorpha</taxon>
        <taxon>Filarioidea</taxon>
        <taxon>Onchocercidae</taxon>
        <taxon>Onchocerca</taxon>
    </lineage>
</organism>
<dbReference type="Proteomes" id="UP000024404">
    <property type="component" value="Unassembled WGS sequence"/>
</dbReference>
<dbReference type="EnsemblMetazoa" id="OVOC11601.1">
    <property type="protein sequence ID" value="OVOC11601.1"/>
    <property type="gene ID" value="WBGene00248410"/>
</dbReference>
<dbReference type="EMBL" id="CMVM020000380">
    <property type="status" value="NOT_ANNOTATED_CDS"/>
    <property type="molecule type" value="Genomic_DNA"/>
</dbReference>
<sequence length="89" mass="10404">MIGWMDRENTRLKKYINRTLISRPVTQINESQYRNKVDPNLLSVPIPKLPENNGLCNIIYVNGTSSTSSFHVLHRYCHWFGAGWQIENQ</sequence>